<comment type="caution">
    <text evidence="1">The sequence shown here is derived from an EMBL/GenBank/DDBJ whole genome shotgun (WGS) entry which is preliminary data.</text>
</comment>
<dbReference type="Proteomes" id="UP000828048">
    <property type="component" value="Chromosome 2"/>
</dbReference>
<keyword evidence="2" id="KW-1185">Reference proteome</keyword>
<reference evidence="1 2" key="1">
    <citation type="journal article" date="2021" name="Hortic Res">
        <title>High-quality reference genome and annotation aids understanding of berry development for evergreen blueberry (Vaccinium darrowii).</title>
        <authorList>
            <person name="Yu J."/>
            <person name="Hulse-Kemp A.M."/>
            <person name="Babiker E."/>
            <person name="Staton M."/>
        </authorList>
    </citation>
    <scope>NUCLEOTIDE SEQUENCE [LARGE SCALE GENOMIC DNA]</scope>
    <source>
        <strain evidence="2">cv. NJ 8807/NJ 8810</strain>
        <tissue evidence="1">Young leaf</tissue>
    </source>
</reference>
<name>A0ACB7X5R9_9ERIC</name>
<gene>
    <name evidence="1" type="ORF">Vadar_032953</name>
</gene>
<proteinExistence type="predicted"/>
<organism evidence="1 2">
    <name type="scientific">Vaccinium darrowii</name>
    <dbReference type="NCBI Taxonomy" id="229202"/>
    <lineage>
        <taxon>Eukaryota</taxon>
        <taxon>Viridiplantae</taxon>
        <taxon>Streptophyta</taxon>
        <taxon>Embryophyta</taxon>
        <taxon>Tracheophyta</taxon>
        <taxon>Spermatophyta</taxon>
        <taxon>Magnoliopsida</taxon>
        <taxon>eudicotyledons</taxon>
        <taxon>Gunneridae</taxon>
        <taxon>Pentapetalae</taxon>
        <taxon>asterids</taxon>
        <taxon>Ericales</taxon>
        <taxon>Ericaceae</taxon>
        <taxon>Vaccinioideae</taxon>
        <taxon>Vaccinieae</taxon>
        <taxon>Vaccinium</taxon>
    </lineage>
</organism>
<sequence length="2178" mass="244574">MDSDDGSSLLTKLNSTDLHHIHPLFSSYLHPFTDLNPTTTAPNPKQKSKNPSKNPPPSTHTSTVRSLAKRFLPFLNRSLSLLHKRLSQTPKIDDQSALELFTTYKLCLDCLDCVSSQLECKPYAVHVQRVRLMHCLEAWGKYGDAASGGFFCAGEDFAVLVVEIVVTIVNCVYMSQSKEEGDYRKVIDLVDEAAPWFRVLDASAYEKMHRVLVTYLNRCTLFLVGELMNFNSGLVREFCSATFAEYSKSVMKDQLQKFARRICSSLFSVQGNQSSSISDILTFVLDFMAGECKAEMKNTTIYFMELVDYCANKCRTVTRSLCCPLATYVTNIAGECSQVLPPYDMLLRLFGTGLFVSDWNDQSKQGGSITSRSTKDGSGIAFLIDKEDLLNDLAALIGRLKCYFPTRRKAISLPITAELQYSVDAISQIDSQIKPNHDTSRVCKVENGKQHILSYCNALKFLCQPLADFVNSARKEIVAETEGSSFPTKLSIIQDAFHQFIDVFLFCNSACEWESNNFDDYKNTVLSVAVAALTLSFRTKLYLKVPMLYSLNLKLQRLLFSFNESASFVKQVISLHWIRDNDLKYIFASLYNVGVTLYRNKQVKEASVAVKLCCRASWTCVSHLCESFANKSSRLCSDVSEDAITNIVGEACAKSAFLLDLLYQGNIHNKLSKTMGYSLEKWSAAENVFNRLPSPAALVKQWVKIECKLSTVLDTERIATTLYSLLSSSERASTRSLSVILEQELLAYQDMSALYPALCQKMQMDIIDVLVEKVYVADDNCLQKCKCLIAKGRVLRASGIEGLKGCIKYLSDVISMMNDMNGGKVLQSLPICHQLAVAYSLRALCIHEAEPNSKQPFEDIQAALNLWLRPDCCLVDNECDMALENMQIVLYHVVDMLSMKGFTKFHHHLYELLIRLFKRKNVPPEKFLALLWQYRRLGHALCASLVSEGFITTLSQHCGEFSKSINFWKSSMSGSLALEVGFQQNFSFILTNFSHGSGNIEYLFPPNIKVDEVKQAALDLTSKALSYAKEAHHLRSKLLKEKFRYSVEQQSEIYDENGAIIQKRCYCLSSFHMHSTVATAVWEPDNILSKMEGCILTPWNVLQCYLESILQVGIIYELIGDGSEAETLLLWGKSISSFQDLPLFKVAFSSVLGILYRKQRLWYLAEKELYSAKQILADCCTTISCFKCRLIFEVTIDLHLGDLFRSRRDKYTEKLSVCAETLYKSALDKLNLSEWKNSVSNAEDIGSEIMIVHDAVGTNHSDIREFPSKVDAPEMRIEAKKARKTKRALKQLQGQCLVADQNSRITRSRYRSQRTIENIPCDVQVGLAKNSNNEQHFALQDALSQEGPLLKSESPAADSGCKVTCICNKMKCWYCLPMEFMESGSITDFVQMKWEFARRRLLLKVLTGIGKCLGARGEIHEAHELFLKSISVLVSRNLFSGNSPVPHTVLLEMIGKDIPGDPLAVERATVIYNLCWFTLKSYPCKDTRTNSRTFTHIQISTVLSWMMLAFVLSREVPVLVQKVSRLLAAIFVLSAATEIFSPYVSPCKALSESHWASYFHQASLGTHLNLKLLSSLSGKQKVQDPIDVEGFCRPGSSSIASERLKLLRLAPETFHDLEGDVLRFFQSLPCTTIVGLSLLGGAFASLLTELLGYPSSPAWILLSRLHSDCQPVVLLLPVDSILEEATDVYTRSSSGILFEDKSFAKRWHCPWGSNVVDDLAPEFKRILEENFSSSSMHHLEDTKDNRSLWWTQRNSLDQRLSKFLSDLEDLWFGPWKFLLLGEFSGCKQQEEVLRKLVHNLKVKCKVDAQEDLLKVILGSAKHVRGSEECILQLILGKGCFIGYGNQETLGASSDTCHGVESVSKSAFKLMLEAFHEVDEGECLNREPVILVLDFDVQMLPWESLPIVRNQEVYRMPSIGSIFATLDRCCQFQEPDARNAGIFPLIDPLDAFYLLNPSGDLSSTQDKFEDFFRERNLEGKAGTAPTIEELAVALRSHDLFIYFGHGSGLQFIPEQEIHKLQNCAATLLMGCSSGSLSLNGSYTPQGAPLCYLLAGSPVIVANLWEVTDKDIDRFAKAMFDCCLEERLIDSVGCVHCNLITEKFKSMQITGTKGNAKKKTSRKTVLENLDTSVRNDRCNHRPKIGSFMGQARKACKLPYLIGASPVCYGVPTGISRKKDL</sequence>
<evidence type="ECO:0000313" key="2">
    <source>
        <dbReference type="Proteomes" id="UP000828048"/>
    </source>
</evidence>
<dbReference type="EMBL" id="CM037152">
    <property type="protein sequence ID" value="KAH7836127.1"/>
    <property type="molecule type" value="Genomic_DNA"/>
</dbReference>
<protein>
    <submittedName>
        <fullName evidence="1">Uncharacterized protein</fullName>
    </submittedName>
</protein>
<evidence type="ECO:0000313" key="1">
    <source>
        <dbReference type="EMBL" id="KAH7836127.1"/>
    </source>
</evidence>
<accession>A0ACB7X5R9</accession>